<comment type="caution">
    <text evidence="2">The sequence shown here is derived from an EMBL/GenBank/DDBJ whole genome shotgun (WGS) entry which is preliminary data.</text>
</comment>
<reference evidence="2" key="2">
    <citation type="submission" date="2023-06" db="EMBL/GenBank/DDBJ databases">
        <authorList>
            <person name="Ma L."/>
            <person name="Liu K.-W."/>
            <person name="Li Z."/>
            <person name="Hsiao Y.-Y."/>
            <person name="Qi Y."/>
            <person name="Fu T."/>
            <person name="Tang G."/>
            <person name="Zhang D."/>
            <person name="Sun W.-H."/>
            <person name="Liu D.-K."/>
            <person name="Li Y."/>
            <person name="Chen G.-Z."/>
            <person name="Liu X.-D."/>
            <person name="Liao X.-Y."/>
            <person name="Jiang Y.-T."/>
            <person name="Yu X."/>
            <person name="Hao Y."/>
            <person name="Huang J."/>
            <person name="Zhao X.-W."/>
            <person name="Ke S."/>
            <person name="Chen Y.-Y."/>
            <person name="Wu W.-L."/>
            <person name="Hsu J.-L."/>
            <person name="Lin Y.-F."/>
            <person name="Huang M.-D."/>
            <person name="Li C.-Y."/>
            <person name="Huang L."/>
            <person name="Wang Z.-W."/>
            <person name="Zhao X."/>
            <person name="Zhong W.-Y."/>
            <person name="Peng D.-H."/>
            <person name="Ahmad S."/>
            <person name="Lan S."/>
            <person name="Zhang J.-S."/>
            <person name="Tsai W.-C."/>
            <person name="Van De Peer Y."/>
            <person name="Liu Z.-J."/>
        </authorList>
    </citation>
    <scope>NUCLEOTIDE SEQUENCE</scope>
    <source>
        <strain evidence="2">CP</strain>
        <tissue evidence="2">Leaves</tissue>
    </source>
</reference>
<keyword evidence="3" id="KW-1185">Reference proteome</keyword>
<dbReference type="AlphaFoldDB" id="A0AAV9DCN4"/>
<feature type="compositionally biased region" description="Basic and acidic residues" evidence="1">
    <location>
        <begin position="52"/>
        <end position="66"/>
    </location>
</feature>
<dbReference type="Proteomes" id="UP001180020">
    <property type="component" value="Unassembled WGS sequence"/>
</dbReference>
<reference evidence="2" key="1">
    <citation type="journal article" date="2023" name="Nat. Commun.">
        <title>Diploid and tetraploid genomes of Acorus and the evolution of monocots.</title>
        <authorList>
            <person name="Ma L."/>
            <person name="Liu K.W."/>
            <person name="Li Z."/>
            <person name="Hsiao Y.Y."/>
            <person name="Qi Y."/>
            <person name="Fu T."/>
            <person name="Tang G.D."/>
            <person name="Zhang D."/>
            <person name="Sun W.H."/>
            <person name="Liu D.K."/>
            <person name="Li Y."/>
            <person name="Chen G.Z."/>
            <person name="Liu X.D."/>
            <person name="Liao X.Y."/>
            <person name="Jiang Y.T."/>
            <person name="Yu X."/>
            <person name="Hao Y."/>
            <person name="Huang J."/>
            <person name="Zhao X.W."/>
            <person name="Ke S."/>
            <person name="Chen Y.Y."/>
            <person name="Wu W.L."/>
            <person name="Hsu J.L."/>
            <person name="Lin Y.F."/>
            <person name="Huang M.D."/>
            <person name="Li C.Y."/>
            <person name="Huang L."/>
            <person name="Wang Z.W."/>
            <person name="Zhao X."/>
            <person name="Zhong W.Y."/>
            <person name="Peng D.H."/>
            <person name="Ahmad S."/>
            <person name="Lan S."/>
            <person name="Zhang J.S."/>
            <person name="Tsai W.C."/>
            <person name="Van de Peer Y."/>
            <person name="Liu Z.J."/>
        </authorList>
    </citation>
    <scope>NUCLEOTIDE SEQUENCE</scope>
    <source>
        <strain evidence="2">CP</strain>
    </source>
</reference>
<dbReference type="EMBL" id="JAUJYO010000014">
    <property type="protein sequence ID" value="KAK1297788.1"/>
    <property type="molecule type" value="Genomic_DNA"/>
</dbReference>
<gene>
    <name evidence="2" type="ORF">QJS10_CPB14g00868</name>
</gene>
<name>A0AAV9DCN4_ACOCL</name>
<protein>
    <submittedName>
        <fullName evidence="2">Uncharacterized protein</fullName>
    </submittedName>
</protein>
<evidence type="ECO:0000313" key="3">
    <source>
        <dbReference type="Proteomes" id="UP001180020"/>
    </source>
</evidence>
<evidence type="ECO:0000313" key="2">
    <source>
        <dbReference type="EMBL" id="KAK1297788.1"/>
    </source>
</evidence>
<evidence type="ECO:0000256" key="1">
    <source>
        <dbReference type="SAM" id="MobiDB-lite"/>
    </source>
</evidence>
<sequence>MALDRSEACEGCHREKHVVVTLYTVTPIKTRISLDAHSPPPPPSKKASKWRRWYDRRASSSATRDN</sequence>
<organism evidence="2 3">
    <name type="scientific">Acorus calamus</name>
    <name type="common">Sweet flag</name>
    <dbReference type="NCBI Taxonomy" id="4465"/>
    <lineage>
        <taxon>Eukaryota</taxon>
        <taxon>Viridiplantae</taxon>
        <taxon>Streptophyta</taxon>
        <taxon>Embryophyta</taxon>
        <taxon>Tracheophyta</taxon>
        <taxon>Spermatophyta</taxon>
        <taxon>Magnoliopsida</taxon>
        <taxon>Liliopsida</taxon>
        <taxon>Acoraceae</taxon>
        <taxon>Acorus</taxon>
    </lineage>
</organism>
<feature type="region of interest" description="Disordered" evidence="1">
    <location>
        <begin position="33"/>
        <end position="66"/>
    </location>
</feature>
<proteinExistence type="predicted"/>
<accession>A0AAV9DCN4</accession>